<dbReference type="EMBL" id="KI912115">
    <property type="protein sequence ID" value="ETS77728.1"/>
    <property type="molecule type" value="Genomic_DNA"/>
</dbReference>
<dbReference type="InParanoid" id="W3WV49"/>
<dbReference type="AlphaFoldDB" id="W3WV49"/>
<evidence type="ECO:0000256" key="1">
    <source>
        <dbReference type="ARBA" id="ARBA00022801"/>
    </source>
</evidence>
<reference evidence="4" key="1">
    <citation type="journal article" date="2015" name="BMC Genomics">
        <title>Genomic and transcriptomic analysis of the endophytic fungus Pestalotiopsis fici reveals its lifestyle and high potential for synthesis of natural products.</title>
        <authorList>
            <person name="Wang X."/>
            <person name="Zhang X."/>
            <person name="Liu L."/>
            <person name="Xiang M."/>
            <person name="Wang W."/>
            <person name="Sun X."/>
            <person name="Che Y."/>
            <person name="Guo L."/>
            <person name="Liu G."/>
            <person name="Guo L."/>
            <person name="Wang C."/>
            <person name="Yin W.B."/>
            <person name="Stadler M."/>
            <person name="Zhang X."/>
            <person name="Liu X."/>
        </authorList>
    </citation>
    <scope>NUCLEOTIDE SEQUENCE [LARGE SCALE GENOMIC DNA]</scope>
    <source>
        <strain evidence="4">W106-1 / CGMCC3.15140</strain>
    </source>
</reference>
<name>W3WV49_PESFW</name>
<dbReference type="HOGENOM" id="CLU_020336_50_4_1"/>
<feature type="domain" description="AB hydrolase-1" evidence="2">
    <location>
        <begin position="31"/>
        <end position="267"/>
    </location>
</feature>
<dbReference type="GO" id="GO:0016020">
    <property type="term" value="C:membrane"/>
    <property type="evidence" value="ECO:0007669"/>
    <property type="project" value="TreeGrafter"/>
</dbReference>
<keyword evidence="1" id="KW-0378">Hydrolase</keyword>
<dbReference type="RefSeq" id="XP_007836562.1">
    <property type="nucleotide sequence ID" value="XM_007838371.1"/>
</dbReference>
<dbReference type="PANTHER" id="PTHR43798:SF31">
    <property type="entry name" value="AB HYDROLASE SUPERFAMILY PROTEIN YCLE"/>
    <property type="match status" value="1"/>
</dbReference>
<dbReference type="KEGG" id="pfy:PFICI_09790"/>
<dbReference type="InterPro" id="IPR000073">
    <property type="entry name" value="AB_hydrolase_1"/>
</dbReference>
<keyword evidence="4" id="KW-1185">Reference proteome</keyword>
<organism evidence="3 4">
    <name type="scientific">Pestalotiopsis fici (strain W106-1 / CGMCC3.15140)</name>
    <dbReference type="NCBI Taxonomy" id="1229662"/>
    <lineage>
        <taxon>Eukaryota</taxon>
        <taxon>Fungi</taxon>
        <taxon>Dikarya</taxon>
        <taxon>Ascomycota</taxon>
        <taxon>Pezizomycotina</taxon>
        <taxon>Sordariomycetes</taxon>
        <taxon>Xylariomycetidae</taxon>
        <taxon>Amphisphaeriales</taxon>
        <taxon>Sporocadaceae</taxon>
        <taxon>Pestalotiopsis</taxon>
    </lineage>
</organism>
<proteinExistence type="predicted"/>
<evidence type="ECO:0000313" key="3">
    <source>
        <dbReference type="EMBL" id="ETS77728.1"/>
    </source>
</evidence>
<dbReference type="STRING" id="1229662.W3WV49"/>
<evidence type="ECO:0000259" key="2">
    <source>
        <dbReference type="Pfam" id="PF12697"/>
    </source>
</evidence>
<dbReference type="SUPFAM" id="SSF53474">
    <property type="entry name" value="alpha/beta-Hydrolases"/>
    <property type="match status" value="1"/>
</dbReference>
<dbReference type="Pfam" id="PF12697">
    <property type="entry name" value="Abhydrolase_6"/>
    <property type="match status" value="1"/>
</dbReference>
<dbReference type="GO" id="GO:0016787">
    <property type="term" value="F:hydrolase activity"/>
    <property type="evidence" value="ECO:0007669"/>
    <property type="project" value="UniProtKB-KW"/>
</dbReference>
<dbReference type="OrthoDB" id="2498029at2759"/>
<dbReference type="OMA" id="WHKLTSP"/>
<dbReference type="PANTHER" id="PTHR43798">
    <property type="entry name" value="MONOACYLGLYCEROL LIPASE"/>
    <property type="match status" value="1"/>
</dbReference>
<sequence>MSNQLIALRSDVRINIATTEAQSPTSQEPTLVFLHFWGGSSKTWLPVITLLSPTYPTLAIDFRGWGASTGPGRPDAYSISDLAEDVRQIIRQKITGDYVLVGHSMGAKVAQLIAGMHAPEFAQIKANLRGVVLVCPAPPTPLILPQDMRDQQIHAYDSAESAAFVTRNVLTASKLEQAAVDALVRDMLQGNSHARAAWPAYAMGENVISDGWRLGAPCLVIAAENDRVEPVDRVRAEVLQRLEQAQFAIIKGSGHLAPVEAPHSIVEIVQKFLQ</sequence>
<dbReference type="InterPro" id="IPR050266">
    <property type="entry name" value="AB_hydrolase_sf"/>
</dbReference>
<dbReference type="Gene3D" id="3.40.50.1820">
    <property type="entry name" value="alpha/beta hydrolase"/>
    <property type="match status" value="1"/>
</dbReference>
<dbReference type="GeneID" id="19274803"/>
<accession>W3WV49</accession>
<gene>
    <name evidence="3" type="ORF">PFICI_09790</name>
</gene>
<dbReference type="Proteomes" id="UP000030651">
    <property type="component" value="Unassembled WGS sequence"/>
</dbReference>
<evidence type="ECO:0000313" key="4">
    <source>
        <dbReference type="Proteomes" id="UP000030651"/>
    </source>
</evidence>
<dbReference type="PRINTS" id="PR00111">
    <property type="entry name" value="ABHYDROLASE"/>
</dbReference>
<protein>
    <recommendedName>
        <fullName evidence="2">AB hydrolase-1 domain-containing protein</fullName>
    </recommendedName>
</protein>
<dbReference type="eggNOG" id="ENOG502S9GH">
    <property type="taxonomic scope" value="Eukaryota"/>
</dbReference>
<dbReference type="InterPro" id="IPR029058">
    <property type="entry name" value="AB_hydrolase_fold"/>
</dbReference>